<reference evidence="1" key="1">
    <citation type="submission" date="2021-02" db="EMBL/GenBank/DDBJ databases">
        <authorList>
            <person name="Nowell W R."/>
        </authorList>
    </citation>
    <scope>NUCLEOTIDE SEQUENCE</scope>
</reference>
<gene>
    <name evidence="1" type="ORF">JBS370_LOCUS31085</name>
</gene>
<dbReference type="EMBL" id="CAJOBD010007487">
    <property type="protein sequence ID" value="CAF4087975.1"/>
    <property type="molecule type" value="Genomic_DNA"/>
</dbReference>
<dbReference type="SUPFAM" id="SSF48403">
    <property type="entry name" value="Ankyrin repeat"/>
    <property type="match status" value="1"/>
</dbReference>
<protein>
    <submittedName>
        <fullName evidence="1">Uncharacterized protein</fullName>
    </submittedName>
</protein>
<name>A0A819UFN6_9BILA</name>
<sequence>MIDVLSSIVDVNQRFRRLVLDSLYIRDLNITSIMNINSHKTSINTQVLSRICSNILPQIHSQVHKLTVEQDSMKQILHAANYPQLYSLSLVNCHEVTLHRYLTSDLILRDLLTKQITHLNIDMKKPEELCSEIVSNMFALILSLCKKLIALDFCDMFPIRQCQSLIFHVISKISISSTLIKLKINVVGLLDCLYILDGPFVCLSTLIINIGEIFHPCPPIDPKKKLHQLKCLSFIVHSMTSEYNELLVPLFCRMINLEEFKLYLYVGRFDSTYIDGIQLYDQFLIYMTQLKKFTFNINTVVDNMNVKVKLPSNEDIQRSFIGRGYQKVASYVNTDSSLWDGECHIYSLPYDFEFYVYPGNPFHRGMFHKVRKLRMSDGNPFEHKLFKTISQDFPFLEFLYIFNDDPQEDKQYSSTLITFPYLTFLDLNGAHVDYAELFLLVKNMHLPRLDYGDIVRFLLEHSAKVEETNEKDHIPFMETTSGGHAEVARALLGHMVLMLIHVRMIRTIVCAD</sequence>
<evidence type="ECO:0000313" key="2">
    <source>
        <dbReference type="Proteomes" id="UP000663836"/>
    </source>
</evidence>
<organism evidence="1 2">
    <name type="scientific">Rotaria sordida</name>
    <dbReference type="NCBI Taxonomy" id="392033"/>
    <lineage>
        <taxon>Eukaryota</taxon>
        <taxon>Metazoa</taxon>
        <taxon>Spiralia</taxon>
        <taxon>Gnathifera</taxon>
        <taxon>Rotifera</taxon>
        <taxon>Eurotatoria</taxon>
        <taxon>Bdelloidea</taxon>
        <taxon>Philodinida</taxon>
        <taxon>Philodinidae</taxon>
        <taxon>Rotaria</taxon>
    </lineage>
</organism>
<dbReference type="Proteomes" id="UP000663836">
    <property type="component" value="Unassembled WGS sequence"/>
</dbReference>
<dbReference type="AlphaFoldDB" id="A0A819UFN6"/>
<evidence type="ECO:0000313" key="1">
    <source>
        <dbReference type="EMBL" id="CAF4087975.1"/>
    </source>
</evidence>
<proteinExistence type="predicted"/>
<accession>A0A819UFN6</accession>
<comment type="caution">
    <text evidence="1">The sequence shown here is derived from an EMBL/GenBank/DDBJ whole genome shotgun (WGS) entry which is preliminary data.</text>
</comment>
<dbReference type="Gene3D" id="1.25.40.20">
    <property type="entry name" value="Ankyrin repeat-containing domain"/>
    <property type="match status" value="1"/>
</dbReference>
<dbReference type="InterPro" id="IPR036770">
    <property type="entry name" value="Ankyrin_rpt-contain_sf"/>
</dbReference>